<feature type="region of interest" description="Disordered" evidence="1">
    <location>
        <begin position="37"/>
        <end position="69"/>
    </location>
</feature>
<organism evidence="2 3">
    <name type="scientific">Lithospermum erythrorhizon</name>
    <name type="common">Purple gromwell</name>
    <name type="synonym">Lithospermum officinale var. erythrorhizon</name>
    <dbReference type="NCBI Taxonomy" id="34254"/>
    <lineage>
        <taxon>Eukaryota</taxon>
        <taxon>Viridiplantae</taxon>
        <taxon>Streptophyta</taxon>
        <taxon>Embryophyta</taxon>
        <taxon>Tracheophyta</taxon>
        <taxon>Spermatophyta</taxon>
        <taxon>Magnoliopsida</taxon>
        <taxon>eudicotyledons</taxon>
        <taxon>Gunneridae</taxon>
        <taxon>Pentapetalae</taxon>
        <taxon>asterids</taxon>
        <taxon>lamiids</taxon>
        <taxon>Boraginales</taxon>
        <taxon>Boraginaceae</taxon>
        <taxon>Boraginoideae</taxon>
        <taxon>Lithospermeae</taxon>
        <taxon>Lithospermum</taxon>
    </lineage>
</organism>
<evidence type="ECO:0000256" key="1">
    <source>
        <dbReference type="SAM" id="MobiDB-lite"/>
    </source>
</evidence>
<evidence type="ECO:0000313" key="2">
    <source>
        <dbReference type="EMBL" id="GAA0149275.1"/>
    </source>
</evidence>
<gene>
    <name evidence="2" type="ORF">LIER_08498</name>
</gene>
<comment type="caution">
    <text evidence="2">The sequence shown here is derived from an EMBL/GenBank/DDBJ whole genome shotgun (WGS) entry which is preliminary data.</text>
</comment>
<proteinExistence type="predicted"/>
<sequence>MGGSKLGLVSRQVVVSKGATRTAICVDEPFQSKLVSTPKTRADQRKKVRSGESVEKESPKKDFDFFRKG</sequence>
<name>A0AAV3PCA7_LITER</name>
<keyword evidence="3" id="KW-1185">Reference proteome</keyword>
<dbReference type="AlphaFoldDB" id="A0AAV3PCA7"/>
<protein>
    <submittedName>
        <fullName evidence="2">Uncharacterized protein</fullName>
    </submittedName>
</protein>
<dbReference type="Proteomes" id="UP001454036">
    <property type="component" value="Unassembled WGS sequence"/>
</dbReference>
<dbReference type="EMBL" id="BAABME010001377">
    <property type="protein sequence ID" value="GAA0149275.1"/>
    <property type="molecule type" value="Genomic_DNA"/>
</dbReference>
<evidence type="ECO:0000313" key="3">
    <source>
        <dbReference type="Proteomes" id="UP001454036"/>
    </source>
</evidence>
<feature type="compositionally biased region" description="Basic and acidic residues" evidence="1">
    <location>
        <begin position="40"/>
        <end position="69"/>
    </location>
</feature>
<accession>A0AAV3PCA7</accession>
<reference evidence="2 3" key="1">
    <citation type="submission" date="2024-01" db="EMBL/GenBank/DDBJ databases">
        <title>The complete chloroplast genome sequence of Lithospermum erythrorhizon: insights into the phylogenetic relationship among Boraginaceae species and the maternal lineages of purple gromwells.</title>
        <authorList>
            <person name="Okada T."/>
            <person name="Watanabe K."/>
        </authorList>
    </citation>
    <scope>NUCLEOTIDE SEQUENCE [LARGE SCALE GENOMIC DNA]</scope>
</reference>